<dbReference type="Gene3D" id="2.40.70.10">
    <property type="entry name" value="Acid Proteases"/>
    <property type="match status" value="1"/>
</dbReference>
<name>A0A9N9AH21_9GLOM</name>
<dbReference type="OrthoDB" id="2430780at2759"/>
<reference evidence="1" key="1">
    <citation type="submission" date="2021-06" db="EMBL/GenBank/DDBJ databases">
        <authorList>
            <person name="Kallberg Y."/>
            <person name="Tangrot J."/>
            <person name="Rosling A."/>
        </authorList>
    </citation>
    <scope>NUCLEOTIDE SEQUENCE</scope>
    <source>
        <strain evidence="1">IN212</strain>
    </source>
</reference>
<organism evidence="1 2">
    <name type="scientific">Racocetra fulgida</name>
    <dbReference type="NCBI Taxonomy" id="60492"/>
    <lineage>
        <taxon>Eukaryota</taxon>
        <taxon>Fungi</taxon>
        <taxon>Fungi incertae sedis</taxon>
        <taxon>Mucoromycota</taxon>
        <taxon>Glomeromycotina</taxon>
        <taxon>Glomeromycetes</taxon>
        <taxon>Diversisporales</taxon>
        <taxon>Gigasporaceae</taxon>
        <taxon>Racocetra</taxon>
    </lineage>
</organism>
<evidence type="ECO:0000313" key="2">
    <source>
        <dbReference type="Proteomes" id="UP000789396"/>
    </source>
</evidence>
<accession>A0A9N9AH21</accession>
<dbReference type="Proteomes" id="UP000789396">
    <property type="component" value="Unassembled WGS sequence"/>
</dbReference>
<comment type="caution">
    <text evidence="1">The sequence shown here is derived from an EMBL/GenBank/DDBJ whole genome shotgun (WGS) entry which is preliminary data.</text>
</comment>
<dbReference type="AlphaFoldDB" id="A0A9N9AH21"/>
<evidence type="ECO:0000313" key="1">
    <source>
        <dbReference type="EMBL" id="CAG8528040.1"/>
    </source>
</evidence>
<keyword evidence="2" id="KW-1185">Reference proteome</keyword>
<proteinExistence type="predicted"/>
<feature type="non-terminal residue" evidence="1">
    <location>
        <position position="1"/>
    </location>
</feature>
<sequence length="212" mass="24647">EKFKDNDEMVRNMVKINGKFAEASIRVSSNVNKISVKYAKRMGFTWKHLNKRNNSHMDDGCIGFIHGVEVVVNDVKYLQKFHVMKDLPVDVVLGTPWYKAFKYRCESMKNDDDGGNCLRKMNRIVSVMNKENVNTKESKREYAPDTRIVCDEDPKEQGREFDDVDETVDIDVVNIRCMDFDKSNRVNEMKMEYKPVASNDEILTVKQSESLQ</sequence>
<gene>
    <name evidence="1" type="ORF">RFULGI_LOCUS3663</name>
</gene>
<protein>
    <submittedName>
        <fullName evidence="1">19640_t:CDS:1</fullName>
    </submittedName>
</protein>
<dbReference type="EMBL" id="CAJVPZ010003289">
    <property type="protein sequence ID" value="CAG8528040.1"/>
    <property type="molecule type" value="Genomic_DNA"/>
</dbReference>
<dbReference type="CDD" id="cd00303">
    <property type="entry name" value="retropepsin_like"/>
    <property type="match status" value="1"/>
</dbReference>
<dbReference type="InterPro" id="IPR021109">
    <property type="entry name" value="Peptidase_aspartic_dom_sf"/>
</dbReference>